<gene>
    <name evidence="3" type="primary">grpE</name>
    <name evidence="7" type="ORF">H8S84_12215</name>
</gene>
<evidence type="ECO:0000256" key="1">
    <source>
        <dbReference type="ARBA" id="ARBA00009054"/>
    </source>
</evidence>
<organism evidence="7 8">
    <name type="scientific">Pontibacter cellulosilyticus</name>
    <dbReference type="NCBI Taxonomy" id="1720253"/>
    <lineage>
        <taxon>Bacteria</taxon>
        <taxon>Pseudomonadati</taxon>
        <taxon>Bacteroidota</taxon>
        <taxon>Cytophagia</taxon>
        <taxon>Cytophagales</taxon>
        <taxon>Hymenobacteraceae</taxon>
        <taxon>Pontibacter</taxon>
    </lineage>
</organism>
<dbReference type="PANTHER" id="PTHR21237">
    <property type="entry name" value="GRPE PROTEIN"/>
    <property type="match status" value="1"/>
</dbReference>
<dbReference type="GO" id="GO:0051087">
    <property type="term" value="F:protein-folding chaperone binding"/>
    <property type="evidence" value="ECO:0007669"/>
    <property type="project" value="InterPro"/>
</dbReference>
<dbReference type="GO" id="GO:0051082">
    <property type="term" value="F:unfolded protein binding"/>
    <property type="evidence" value="ECO:0007669"/>
    <property type="project" value="TreeGrafter"/>
</dbReference>
<dbReference type="CDD" id="cd00446">
    <property type="entry name" value="GrpE"/>
    <property type="match status" value="1"/>
</dbReference>
<dbReference type="Gene3D" id="2.30.22.10">
    <property type="entry name" value="Head domain of nucleotide exchange factor GrpE"/>
    <property type="match status" value="1"/>
</dbReference>
<accession>A0A923N9Y9</accession>
<comment type="similarity">
    <text evidence="1 3 5">Belongs to the GrpE family.</text>
</comment>
<sequence>MSEKDTKKAQENEELQDQPVNAEANGQEEEQNSEETNESTDTAQEEDTTAIQLAEMKDKFVRLMAEFENFRRRTTKERQDLLKTASQDVMVELLPVLDDMERARQSMEATKDVDAMLQGLELVFHKLKHVTQQKGLKAMQIHAGEDFDADMHEAVTQIPAPSEELKGKIVDVIEKGYTLNDKVIRFAKVIIGA</sequence>
<protein>
    <recommendedName>
        <fullName evidence="3 4">Protein GrpE</fullName>
    </recommendedName>
    <alternativeName>
        <fullName evidence="3">HSP-70 cofactor</fullName>
    </alternativeName>
</protein>
<evidence type="ECO:0000256" key="3">
    <source>
        <dbReference type="HAMAP-Rule" id="MF_01151"/>
    </source>
</evidence>
<dbReference type="Gene3D" id="3.90.20.20">
    <property type="match status" value="1"/>
</dbReference>
<comment type="caution">
    <text evidence="7">The sequence shown here is derived from an EMBL/GenBank/DDBJ whole genome shotgun (WGS) entry which is preliminary data.</text>
</comment>
<evidence type="ECO:0000256" key="5">
    <source>
        <dbReference type="RuleBase" id="RU004478"/>
    </source>
</evidence>
<dbReference type="GO" id="GO:0042803">
    <property type="term" value="F:protein homodimerization activity"/>
    <property type="evidence" value="ECO:0007669"/>
    <property type="project" value="InterPro"/>
</dbReference>
<feature type="compositionally biased region" description="Basic and acidic residues" evidence="6">
    <location>
        <begin position="1"/>
        <end position="11"/>
    </location>
</feature>
<keyword evidence="2 3" id="KW-0143">Chaperone</keyword>
<comment type="subcellular location">
    <subcellularLocation>
        <location evidence="3">Cytoplasm</location>
    </subcellularLocation>
</comment>
<dbReference type="HAMAP" id="MF_01151">
    <property type="entry name" value="GrpE"/>
    <property type="match status" value="1"/>
</dbReference>
<dbReference type="PRINTS" id="PR00773">
    <property type="entry name" value="GRPEPROTEIN"/>
</dbReference>
<dbReference type="PANTHER" id="PTHR21237:SF23">
    <property type="entry name" value="GRPE PROTEIN HOMOLOG, MITOCHONDRIAL"/>
    <property type="match status" value="1"/>
</dbReference>
<reference evidence="7" key="1">
    <citation type="submission" date="2020-08" db="EMBL/GenBank/DDBJ databases">
        <title>Pontibacter sp. SD6 16S ribosomal RNA gene Genome sequencing and assembly.</title>
        <authorList>
            <person name="Kang M."/>
        </authorList>
    </citation>
    <scope>NUCLEOTIDE SEQUENCE</scope>
    <source>
        <strain evidence="7">SD6</strain>
    </source>
</reference>
<dbReference type="InterPro" id="IPR000740">
    <property type="entry name" value="GrpE"/>
</dbReference>
<name>A0A923N9Y9_9BACT</name>
<evidence type="ECO:0000256" key="4">
    <source>
        <dbReference type="RuleBase" id="RU000639"/>
    </source>
</evidence>
<evidence type="ECO:0000313" key="7">
    <source>
        <dbReference type="EMBL" id="MBC5993602.1"/>
    </source>
</evidence>
<dbReference type="RefSeq" id="WP_187067619.1">
    <property type="nucleotide sequence ID" value="NZ_JACRVF010000003.1"/>
</dbReference>
<dbReference type="PROSITE" id="PS01071">
    <property type="entry name" value="GRPE"/>
    <property type="match status" value="1"/>
</dbReference>
<dbReference type="GO" id="GO:0005737">
    <property type="term" value="C:cytoplasm"/>
    <property type="evidence" value="ECO:0007669"/>
    <property type="project" value="UniProtKB-SubCell"/>
</dbReference>
<dbReference type="SUPFAM" id="SSF51064">
    <property type="entry name" value="Head domain of nucleotide exchange factor GrpE"/>
    <property type="match status" value="1"/>
</dbReference>
<evidence type="ECO:0000256" key="6">
    <source>
        <dbReference type="SAM" id="MobiDB-lite"/>
    </source>
</evidence>
<dbReference type="Proteomes" id="UP000603640">
    <property type="component" value="Unassembled WGS sequence"/>
</dbReference>
<feature type="compositionally biased region" description="Acidic residues" evidence="6">
    <location>
        <begin position="26"/>
        <end position="48"/>
    </location>
</feature>
<evidence type="ECO:0000256" key="2">
    <source>
        <dbReference type="ARBA" id="ARBA00023186"/>
    </source>
</evidence>
<dbReference type="InterPro" id="IPR013805">
    <property type="entry name" value="GrpE_CC"/>
</dbReference>
<keyword evidence="8" id="KW-1185">Reference proteome</keyword>
<comment type="subunit">
    <text evidence="3">Homodimer.</text>
</comment>
<dbReference type="Pfam" id="PF01025">
    <property type="entry name" value="GrpE"/>
    <property type="match status" value="1"/>
</dbReference>
<evidence type="ECO:0000313" key="8">
    <source>
        <dbReference type="Proteomes" id="UP000603640"/>
    </source>
</evidence>
<keyword evidence="3 4" id="KW-0346">Stress response</keyword>
<dbReference type="InterPro" id="IPR009012">
    <property type="entry name" value="GrpE_head"/>
</dbReference>
<dbReference type="GO" id="GO:0000774">
    <property type="term" value="F:adenyl-nucleotide exchange factor activity"/>
    <property type="evidence" value="ECO:0007669"/>
    <property type="project" value="InterPro"/>
</dbReference>
<dbReference type="EMBL" id="JACRVF010000003">
    <property type="protein sequence ID" value="MBC5993602.1"/>
    <property type="molecule type" value="Genomic_DNA"/>
</dbReference>
<dbReference type="SUPFAM" id="SSF58014">
    <property type="entry name" value="Coiled-coil domain of nucleotide exchange factor GrpE"/>
    <property type="match status" value="1"/>
</dbReference>
<proteinExistence type="inferred from homology"/>
<comment type="function">
    <text evidence="3 4">Participates actively in the response to hyperosmotic and heat shock by preventing the aggregation of stress-denatured proteins, in association with DnaK and GrpE. It is the nucleotide exchange factor for DnaK and may function as a thermosensor. Unfolded proteins bind initially to DnaJ; upon interaction with the DnaJ-bound protein, DnaK hydrolyzes its bound ATP, resulting in the formation of a stable complex. GrpE releases ADP from DnaK; ATP binding to DnaK triggers the release of the substrate protein, thus completing the reaction cycle. Several rounds of ATP-dependent interactions between DnaJ, DnaK and GrpE are required for fully efficient folding.</text>
</comment>
<dbReference type="AlphaFoldDB" id="A0A923N9Y9"/>
<keyword evidence="3" id="KW-0963">Cytoplasm</keyword>
<feature type="region of interest" description="Disordered" evidence="6">
    <location>
        <begin position="1"/>
        <end position="48"/>
    </location>
</feature>
<dbReference type="GO" id="GO:0006457">
    <property type="term" value="P:protein folding"/>
    <property type="evidence" value="ECO:0007669"/>
    <property type="project" value="InterPro"/>
</dbReference>